<dbReference type="PIRSF" id="PIRSF001296">
    <property type="entry name" value="K_ATPase_KdpC"/>
    <property type="match status" value="1"/>
</dbReference>
<keyword evidence="1" id="KW-0630">Potassium</keyword>
<keyword evidence="1" id="KW-0813">Transport</keyword>
<dbReference type="KEGG" id="vpi:BW732_10870"/>
<comment type="subunit">
    <text evidence="1">The system is composed of three essential subunits: KdpA, KdpB and KdpC.</text>
</comment>
<evidence type="ECO:0000256" key="1">
    <source>
        <dbReference type="HAMAP-Rule" id="MF_00276"/>
    </source>
</evidence>
<dbReference type="InterPro" id="IPR003820">
    <property type="entry name" value="KdpC"/>
</dbReference>
<keyword evidence="1" id="KW-0547">Nucleotide-binding</keyword>
<keyword evidence="1" id="KW-1133">Transmembrane helix</keyword>
<reference evidence="2 3" key="1">
    <citation type="journal article" date="2010" name="Int. J. Syst. Evol. Microbiol.">
        <title>Vagococcus penaei sp. nov., isolated from spoilage microbiota of cooked shrimp (Penaeus vannamei).</title>
        <authorList>
            <person name="Jaffres E."/>
            <person name="Prevost H."/>
            <person name="Rossero A."/>
            <person name="Joffraud J.J."/>
            <person name="Dousset X."/>
        </authorList>
    </citation>
    <scope>NUCLEOTIDE SEQUENCE [LARGE SCALE GENOMIC DNA]</scope>
    <source>
        <strain evidence="2 3">CD276</strain>
    </source>
</reference>
<comment type="similarity">
    <text evidence="1">Belongs to the KdpC family.</text>
</comment>
<keyword evidence="1" id="KW-1003">Cell membrane</keyword>
<dbReference type="STRING" id="633807.BW732_10870"/>
<comment type="subcellular location">
    <subcellularLocation>
        <location evidence="1">Cell membrane</location>
        <topology evidence="1">Single-pass membrane protein</topology>
    </subcellularLocation>
</comment>
<keyword evidence="3" id="KW-1185">Reference proteome</keyword>
<keyword evidence="1" id="KW-0633">Potassium transport</keyword>
<dbReference type="GO" id="GO:0005524">
    <property type="term" value="F:ATP binding"/>
    <property type="evidence" value="ECO:0007669"/>
    <property type="project" value="UniProtKB-UniRule"/>
</dbReference>
<gene>
    <name evidence="1" type="primary">kdpC</name>
    <name evidence="2" type="ORF">BW732_10870</name>
</gene>
<protein>
    <recommendedName>
        <fullName evidence="1">Potassium-transporting ATPase KdpC subunit</fullName>
    </recommendedName>
    <alternativeName>
        <fullName evidence="1">ATP phosphohydrolase [potassium-transporting] C chain</fullName>
    </alternativeName>
    <alternativeName>
        <fullName evidence="1">Potassium-binding and translocating subunit C</fullName>
    </alternativeName>
    <alternativeName>
        <fullName evidence="1">Potassium-translocating ATPase C chain</fullName>
    </alternativeName>
</protein>
<dbReference type="PANTHER" id="PTHR30042">
    <property type="entry name" value="POTASSIUM-TRANSPORTING ATPASE C CHAIN"/>
    <property type="match status" value="1"/>
</dbReference>
<feature type="transmembrane region" description="Helical" evidence="1">
    <location>
        <begin position="12"/>
        <end position="38"/>
    </location>
</feature>
<sequence length="210" mass="23423">MRQIISSLRTPFLMTLLFILICGVCYPLFVTGISQIFFAKQANGSLIVENNQVIGSKLIGQEFTAPYYLQSRPSAVNYNVYSLEDKSTGKYGGVSSGSTNFGPSRQELLTRVKEDKKVLLRKHPTINANRLPNDLLTASASGLDPDISYESALIQLPEIAVASGISEPNLRQFINQETTDKWLHIFGERRVNVLGVNYLIYQEMIEKDNG</sequence>
<dbReference type="OrthoDB" id="9809491at2"/>
<dbReference type="Proteomes" id="UP000188246">
    <property type="component" value="Chromosome"/>
</dbReference>
<keyword evidence="1" id="KW-0406">Ion transport</keyword>
<comment type="function">
    <text evidence="1">Part of the high-affinity ATP-driven potassium transport (or Kdp) system, which catalyzes the hydrolysis of ATP coupled with the electrogenic transport of potassium into the cytoplasm. This subunit acts as a catalytic chaperone that increases the ATP-binding affinity of the ATP-hydrolyzing subunit KdpB by the formation of a transient KdpB/KdpC/ATP ternary complex.</text>
</comment>
<organism evidence="2 3">
    <name type="scientific">Vagococcus penaei</name>
    <dbReference type="NCBI Taxonomy" id="633807"/>
    <lineage>
        <taxon>Bacteria</taxon>
        <taxon>Bacillati</taxon>
        <taxon>Bacillota</taxon>
        <taxon>Bacilli</taxon>
        <taxon>Lactobacillales</taxon>
        <taxon>Enterococcaceae</taxon>
        <taxon>Vagococcus</taxon>
    </lineage>
</organism>
<keyword evidence="1" id="KW-0067">ATP-binding</keyword>
<dbReference type="HAMAP" id="MF_00276">
    <property type="entry name" value="KdpC"/>
    <property type="match status" value="1"/>
</dbReference>
<dbReference type="EMBL" id="CP019609">
    <property type="protein sequence ID" value="AQP54658.1"/>
    <property type="molecule type" value="Genomic_DNA"/>
</dbReference>
<dbReference type="NCBIfam" id="TIGR00681">
    <property type="entry name" value="kdpC"/>
    <property type="match status" value="1"/>
</dbReference>
<dbReference type="Pfam" id="PF02669">
    <property type="entry name" value="KdpC"/>
    <property type="match status" value="1"/>
</dbReference>
<dbReference type="GO" id="GO:0005886">
    <property type="term" value="C:plasma membrane"/>
    <property type="evidence" value="ECO:0007669"/>
    <property type="project" value="UniProtKB-SubCell"/>
</dbReference>
<evidence type="ECO:0000313" key="2">
    <source>
        <dbReference type="EMBL" id="AQP54658.1"/>
    </source>
</evidence>
<keyword evidence="1" id="KW-0812">Transmembrane</keyword>
<proteinExistence type="inferred from homology"/>
<evidence type="ECO:0000313" key="3">
    <source>
        <dbReference type="Proteomes" id="UP000188246"/>
    </source>
</evidence>
<name>A0A1Q2D8A1_9ENTE</name>
<accession>A0A1Q2D8A1</accession>
<dbReference type="GO" id="GO:0008556">
    <property type="term" value="F:P-type potassium transmembrane transporter activity"/>
    <property type="evidence" value="ECO:0007669"/>
    <property type="project" value="InterPro"/>
</dbReference>
<dbReference type="PANTHER" id="PTHR30042:SF2">
    <property type="entry name" value="POTASSIUM-TRANSPORTING ATPASE KDPC SUBUNIT"/>
    <property type="match status" value="1"/>
</dbReference>
<keyword evidence="1" id="KW-0472">Membrane</keyword>
<dbReference type="RefSeq" id="WP_077276743.1">
    <property type="nucleotide sequence ID" value="NZ_CP019609.1"/>
</dbReference>
<dbReference type="AlphaFoldDB" id="A0A1Q2D8A1"/>